<dbReference type="PANTHER" id="PTHR43806">
    <property type="entry name" value="PEPTIDASE S8"/>
    <property type="match status" value="1"/>
</dbReference>
<dbReference type="InterPro" id="IPR000209">
    <property type="entry name" value="Peptidase_S8/S53_dom"/>
</dbReference>
<dbReference type="PROSITE" id="PS00137">
    <property type="entry name" value="SUBTILASE_HIS"/>
    <property type="match status" value="1"/>
</dbReference>
<name>A0ABU1PXX1_9PSEU</name>
<evidence type="ECO:0000256" key="5">
    <source>
        <dbReference type="PROSITE-ProRule" id="PRU01240"/>
    </source>
</evidence>
<dbReference type="InterPro" id="IPR050131">
    <property type="entry name" value="Peptidase_S8_subtilisin-like"/>
</dbReference>
<feature type="active site" description="Charge relay system" evidence="5">
    <location>
        <position position="155"/>
    </location>
</feature>
<dbReference type="InterPro" id="IPR022398">
    <property type="entry name" value="Peptidase_S8_His-AS"/>
</dbReference>
<dbReference type="InterPro" id="IPR023827">
    <property type="entry name" value="Peptidase_S8_Asp-AS"/>
</dbReference>
<dbReference type="InterPro" id="IPR023828">
    <property type="entry name" value="Peptidase_S8_Ser-AS"/>
</dbReference>
<keyword evidence="2 5" id="KW-0645">Protease</keyword>
<dbReference type="CDD" id="cd04077">
    <property type="entry name" value="Peptidases_S8_PCSK9_ProteinaseK_like"/>
    <property type="match status" value="1"/>
</dbReference>
<organism evidence="8 9">
    <name type="scientific">Saccharothrix longispora</name>
    <dbReference type="NCBI Taxonomy" id="33920"/>
    <lineage>
        <taxon>Bacteria</taxon>
        <taxon>Bacillati</taxon>
        <taxon>Actinomycetota</taxon>
        <taxon>Actinomycetes</taxon>
        <taxon>Pseudonocardiales</taxon>
        <taxon>Pseudonocardiaceae</taxon>
        <taxon>Saccharothrix</taxon>
    </lineage>
</organism>
<dbReference type="Gene3D" id="3.30.70.80">
    <property type="entry name" value="Peptidase S8 propeptide/proteinase inhibitor I9"/>
    <property type="match status" value="1"/>
</dbReference>
<comment type="caution">
    <text evidence="8">The sequence shown here is derived from an EMBL/GenBank/DDBJ whole genome shotgun (WGS) entry which is preliminary data.</text>
</comment>
<evidence type="ECO:0000256" key="6">
    <source>
        <dbReference type="RuleBase" id="RU003355"/>
    </source>
</evidence>
<keyword evidence="4 5" id="KW-0720">Serine protease</keyword>
<dbReference type="Proteomes" id="UP001268819">
    <property type="component" value="Unassembled WGS sequence"/>
</dbReference>
<dbReference type="PROSITE" id="PS51892">
    <property type="entry name" value="SUBTILASE"/>
    <property type="match status" value="1"/>
</dbReference>
<reference evidence="8 9" key="1">
    <citation type="submission" date="2023-07" db="EMBL/GenBank/DDBJ databases">
        <title>Sequencing the genomes of 1000 actinobacteria strains.</title>
        <authorList>
            <person name="Klenk H.-P."/>
        </authorList>
    </citation>
    <scope>NUCLEOTIDE SEQUENCE [LARGE SCALE GENOMIC DNA]</scope>
    <source>
        <strain evidence="8 9">DSM 43749</strain>
    </source>
</reference>
<dbReference type="InterPro" id="IPR015500">
    <property type="entry name" value="Peptidase_S8_subtilisin-rel"/>
</dbReference>
<keyword evidence="3 5" id="KW-0378">Hydrolase</keyword>
<accession>A0ABU1PXX1</accession>
<dbReference type="SUPFAM" id="SSF52743">
    <property type="entry name" value="Subtilisin-like"/>
    <property type="match status" value="1"/>
</dbReference>
<dbReference type="InterPro" id="IPR034193">
    <property type="entry name" value="PCSK9_ProteinaseK-like"/>
</dbReference>
<dbReference type="GO" id="GO:0008233">
    <property type="term" value="F:peptidase activity"/>
    <property type="evidence" value="ECO:0007669"/>
    <property type="project" value="UniProtKB-KW"/>
</dbReference>
<feature type="active site" description="Charge relay system" evidence="5">
    <location>
        <position position="188"/>
    </location>
</feature>
<keyword evidence="9" id="KW-1185">Reference proteome</keyword>
<dbReference type="InterPro" id="IPR037045">
    <property type="entry name" value="S8pro/Inhibitor_I9_sf"/>
</dbReference>
<feature type="domain" description="Peptidase S8/S53" evidence="7">
    <location>
        <begin position="149"/>
        <end position="376"/>
    </location>
</feature>
<dbReference type="Gene3D" id="3.40.50.200">
    <property type="entry name" value="Peptidase S8/S53 domain"/>
    <property type="match status" value="1"/>
</dbReference>
<evidence type="ECO:0000256" key="3">
    <source>
        <dbReference type="ARBA" id="ARBA00022801"/>
    </source>
</evidence>
<feature type="active site" description="Charge relay system" evidence="5">
    <location>
        <position position="340"/>
    </location>
</feature>
<dbReference type="PROSITE" id="PS00136">
    <property type="entry name" value="SUBTILASE_ASP"/>
    <property type="match status" value="1"/>
</dbReference>
<dbReference type="PROSITE" id="PS00138">
    <property type="entry name" value="SUBTILASE_SER"/>
    <property type="match status" value="1"/>
</dbReference>
<evidence type="ECO:0000256" key="4">
    <source>
        <dbReference type="ARBA" id="ARBA00022825"/>
    </source>
</evidence>
<dbReference type="Pfam" id="PF00082">
    <property type="entry name" value="Peptidase_S8"/>
    <property type="match status" value="1"/>
</dbReference>
<evidence type="ECO:0000313" key="8">
    <source>
        <dbReference type="EMBL" id="MDR6595296.1"/>
    </source>
</evidence>
<evidence type="ECO:0000313" key="9">
    <source>
        <dbReference type="Proteomes" id="UP001268819"/>
    </source>
</evidence>
<dbReference type="InterPro" id="IPR036852">
    <property type="entry name" value="Peptidase_S8/S53_dom_sf"/>
</dbReference>
<gene>
    <name evidence="8" type="ORF">J2S66_003680</name>
</gene>
<dbReference type="RefSeq" id="WP_310308356.1">
    <property type="nucleotide sequence ID" value="NZ_BAAAXB010000001.1"/>
</dbReference>
<comment type="similarity">
    <text evidence="1 5 6">Belongs to the peptidase S8 family.</text>
</comment>
<proteinExistence type="inferred from homology"/>
<evidence type="ECO:0000259" key="7">
    <source>
        <dbReference type="Pfam" id="PF00082"/>
    </source>
</evidence>
<sequence>MSHRPAAVALAVALLVVLAGVPVVVPVVVPVAQGTASARAAFVPAAHPVAGSFLVSLRDGATATSLVDRYGGRVGAVFTEVGHGFLVEGLSEAAARRLAADPAVERVHQDGTARTADTQAGATYGLDRVDQRSLPLDTTYTYDTTASNVTTYVLDTGIRLSHTEFEGRASSGHDFVDDDPEAEDCNGHGTHVAGTIGGRTWGVAKKTRLVAVRVLGCDGSAPDSAGVRGIEWIARNAVRPAVVNASFVFDTPGIGDEAITRLSEAGITFVAAAGNSASDACAVGPARHPAVIAVAATDEQDRRIAFSNHGPCVDVFAPGNGITSASHADDTGSAVLSGTSMAAPHVAGAAALHLSTTPWATPAGVLEHLTDTATTDVVRDPGPGSPNKLLNTRRESYVQVARVVRPGRASRTSRSDESYGQAP</sequence>
<dbReference type="EMBL" id="JAVDSG010000001">
    <property type="protein sequence ID" value="MDR6595296.1"/>
    <property type="molecule type" value="Genomic_DNA"/>
</dbReference>
<protein>
    <submittedName>
        <fullName evidence="8">Subtilisin family serine protease</fullName>
    </submittedName>
</protein>
<dbReference type="PRINTS" id="PR00723">
    <property type="entry name" value="SUBTILISIN"/>
</dbReference>
<evidence type="ECO:0000256" key="1">
    <source>
        <dbReference type="ARBA" id="ARBA00011073"/>
    </source>
</evidence>
<dbReference type="GO" id="GO:0006508">
    <property type="term" value="P:proteolysis"/>
    <property type="evidence" value="ECO:0007669"/>
    <property type="project" value="UniProtKB-KW"/>
</dbReference>
<evidence type="ECO:0000256" key="2">
    <source>
        <dbReference type="ARBA" id="ARBA00022670"/>
    </source>
</evidence>
<dbReference type="PANTHER" id="PTHR43806:SF11">
    <property type="entry name" value="CEREVISIN-RELATED"/>
    <property type="match status" value="1"/>
</dbReference>